<reference evidence="11 12" key="1">
    <citation type="submission" date="2017-07" db="EMBL/GenBank/DDBJ databases">
        <authorList>
            <person name="Talla V."/>
            <person name="Backstrom N."/>
        </authorList>
    </citation>
    <scope>NUCLEOTIDE SEQUENCE [LARGE SCALE GENOMIC DNA]</scope>
</reference>
<evidence type="ECO:0000259" key="10">
    <source>
        <dbReference type="PROSITE" id="PS50866"/>
    </source>
</evidence>
<comment type="subcellular location">
    <subcellularLocation>
        <location evidence="8">Endomembrane system</location>
        <topology evidence="8">Single-pass membrane protein</topology>
    </subcellularLocation>
    <subcellularLocation>
        <location evidence="1 9">Membrane</location>
        <topology evidence="1 9">Single-pass type I membrane protein</topology>
    </subcellularLocation>
</comment>
<sequence>MRIDAGTRTCVFEKGNAGQILEFYYQVLDGQHGDLDISADVFDPRGNRLVADNRKSQSSVIIQLEHSGDYVFCLDNTHSLINSKLVYLSITIEDEKGQEGEVTVVDDNGEEEILEWVGIDENGASYSIEVEKIVQSLTHTLKIIVKAKHLLDKYSANKSRDVHLAAEDIFIVDAWSLFQISFMMCVGFTQVYLIKRLFNKPCDYNHHL</sequence>
<dbReference type="InterPro" id="IPR036598">
    <property type="entry name" value="GOLD_dom_sf"/>
</dbReference>
<evidence type="ECO:0000256" key="1">
    <source>
        <dbReference type="ARBA" id="ARBA00004479"/>
    </source>
</evidence>
<dbReference type="GO" id="GO:0012505">
    <property type="term" value="C:endomembrane system"/>
    <property type="evidence" value="ECO:0007669"/>
    <property type="project" value="UniProtKB-SubCell"/>
</dbReference>
<evidence type="ECO:0000256" key="8">
    <source>
        <dbReference type="ARBA" id="ARBA00037847"/>
    </source>
</evidence>
<evidence type="ECO:0000256" key="6">
    <source>
        <dbReference type="ARBA" id="ARBA00022989"/>
    </source>
</evidence>
<comment type="similarity">
    <text evidence="2 9">Belongs to the EMP24/GP25L family.</text>
</comment>
<evidence type="ECO:0000313" key="11">
    <source>
        <dbReference type="EMBL" id="VVC91547.1"/>
    </source>
</evidence>
<dbReference type="Pfam" id="PF01105">
    <property type="entry name" value="EMP24_GP25L"/>
    <property type="match status" value="1"/>
</dbReference>
<dbReference type="AlphaFoldDB" id="A0A5E4Q2P3"/>
<dbReference type="InterPro" id="IPR009038">
    <property type="entry name" value="GOLD_dom"/>
</dbReference>
<dbReference type="SMART" id="SM01190">
    <property type="entry name" value="EMP24_GP25L"/>
    <property type="match status" value="1"/>
</dbReference>
<evidence type="ECO:0000256" key="2">
    <source>
        <dbReference type="ARBA" id="ARBA00007104"/>
    </source>
</evidence>
<dbReference type="GO" id="GO:0016020">
    <property type="term" value="C:membrane"/>
    <property type="evidence" value="ECO:0007669"/>
    <property type="project" value="UniProtKB-SubCell"/>
</dbReference>
<keyword evidence="4 9" id="KW-0812">Transmembrane</keyword>
<evidence type="ECO:0000313" key="12">
    <source>
        <dbReference type="Proteomes" id="UP000324832"/>
    </source>
</evidence>
<dbReference type="PROSITE" id="PS50866">
    <property type="entry name" value="GOLD"/>
    <property type="match status" value="1"/>
</dbReference>
<gene>
    <name evidence="11" type="ORF">LSINAPIS_LOCUS4195</name>
</gene>
<dbReference type="SUPFAM" id="SSF101576">
    <property type="entry name" value="Supernatant protein factor (SPF), C-terminal domain"/>
    <property type="match status" value="1"/>
</dbReference>
<proteinExistence type="inferred from homology"/>
<protein>
    <recommendedName>
        <fullName evidence="10">GOLD domain-containing protein</fullName>
    </recommendedName>
</protein>
<evidence type="ECO:0000256" key="3">
    <source>
        <dbReference type="ARBA" id="ARBA00022473"/>
    </source>
</evidence>
<keyword evidence="3" id="KW-0217">Developmental protein</keyword>
<keyword evidence="5" id="KW-0732">Signal</keyword>
<evidence type="ECO:0000256" key="9">
    <source>
        <dbReference type="RuleBase" id="RU003827"/>
    </source>
</evidence>
<keyword evidence="6" id="KW-1133">Transmembrane helix</keyword>
<dbReference type="Proteomes" id="UP000324832">
    <property type="component" value="Unassembled WGS sequence"/>
</dbReference>
<accession>A0A5E4Q2P3</accession>
<evidence type="ECO:0000256" key="4">
    <source>
        <dbReference type="ARBA" id="ARBA00022692"/>
    </source>
</evidence>
<dbReference type="PANTHER" id="PTHR22811">
    <property type="entry name" value="TRANSMEMBRANE EMP24 DOMAIN-CONTAINING PROTEIN"/>
    <property type="match status" value="1"/>
</dbReference>
<keyword evidence="12" id="KW-1185">Reference proteome</keyword>
<keyword evidence="7" id="KW-0472">Membrane</keyword>
<organism evidence="11 12">
    <name type="scientific">Leptidea sinapis</name>
    <dbReference type="NCBI Taxonomy" id="189913"/>
    <lineage>
        <taxon>Eukaryota</taxon>
        <taxon>Metazoa</taxon>
        <taxon>Ecdysozoa</taxon>
        <taxon>Arthropoda</taxon>
        <taxon>Hexapoda</taxon>
        <taxon>Insecta</taxon>
        <taxon>Pterygota</taxon>
        <taxon>Neoptera</taxon>
        <taxon>Endopterygota</taxon>
        <taxon>Lepidoptera</taxon>
        <taxon>Glossata</taxon>
        <taxon>Ditrysia</taxon>
        <taxon>Papilionoidea</taxon>
        <taxon>Pieridae</taxon>
        <taxon>Dismorphiinae</taxon>
        <taxon>Leptidea</taxon>
    </lineage>
</organism>
<feature type="domain" description="GOLD" evidence="10">
    <location>
        <begin position="8"/>
        <end position="92"/>
    </location>
</feature>
<dbReference type="InterPro" id="IPR015720">
    <property type="entry name" value="Emp24-like"/>
</dbReference>
<dbReference type="EMBL" id="FZQP02001081">
    <property type="protein sequence ID" value="VVC91547.1"/>
    <property type="molecule type" value="Genomic_DNA"/>
</dbReference>
<evidence type="ECO:0000256" key="5">
    <source>
        <dbReference type="ARBA" id="ARBA00022729"/>
    </source>
</evidence>
<name>A0A5E4Q2P3_9NEOP</name>
<evidence type="ECO:0000256" key="7">
    <source>
        <dbReference type="ARBA" id="ARBA00023136"/>
    </source>
</evidence>